<feature type="compositionally biased region" description="Basic and acidic residues" evidence="1">
    <location>
        <begin position="269"/>
        <end position="285"/>
    </location>
</feature>
<feature type="region of interest" description="Disordered" evidence="1">
    <location>
        <begin position="1"/>
        <end position="43"/>
    </location>
</feature>
<keyword evidence="2" id="KW-1133">Transmembrane helix</keyword>
<proteinExistence type="predicted"/>
<feature type="transmembrane region" description="Helical" evidence="2">
    <location>
        <begin position="159"/>
        <end position="179"/>
    </location>
</feature>
<dbReference type="EMBL" id="CAJHJG010003424">
    <property type="protein sequence ID" value="CAD6931641.1"/>
    <property type="molecule type" value="Genomic_DNA"/>
</dbReference>
<dbReference type="AlphaFoldDB" id="A0A177VBD9"/>
<evidence type="ECO:0000256" key="2">
    <source>
        <dbReference type="SAM" id="Phobius"/>
    </source>
</evidence>
<evidence type="ECO:0000313" key="3">
    <source>
        <dbReference type="EMBL" id="CAD6931641.1"/>
    </source>
</evidence>
<dbReference type="Proteomes" id="UP000077671">
    <property type="component" value="Unassembled WGS sequence"/>
</dbReference>
<organism evidence="4 5">
    <name type="scientific">Tilletia caries</name>
    <name type="common">wheat bunt fungus</name>
    <dbReference type="NCBI Taxonomy" id="13290"/>
    <lineage>
        <taxon>Eukaryota</taxon>
        <taxon>Fungi</taxon>
        <taxon>Dikarya</taxon>
        <taxon>Basidiomycota</taxon>
        <taxon>Ustilaginomycotina</taxon>
        <taxon>Exobasidiomycetes</taxon>
        <taxon>Tilletiales</taxon>
        <taxon>Tilletiaceae</taxon>
        <taxon>Tilletia</taxon>
    </lineage>
</organism>
<feature type="compositionally biased region" description="Gly residues" evidence="1">
    <location>
        <begin position="1"/>
        <end position="12"/>
    </location>
</feature>
<protein>
    <submittedName>
        <fullName evidence="4">Uncharacterized protein</fullName>
    </submittedName>
</protein>
<name>A0A177VBD9_9BASI</name>
<reference evidence="4" key="2">
    <citation type="journal article" date="2019" name="IMA Fungus">
        <title>Genome sequencing and comparison of five Tilletia species to identify candidate genes for the detection of regulated species infecting wheat.</title>
        <authorList>
            <person name="Nguyen H.D.T."/>
            <person name="Sultana T."/>
            <person name="Kesanakurti P."/>
            <person name="Hambleton S."/>
        </authorList>
    </citation>
    <scope>NUCLEOTIDE SEQUENCE</scope>
    <source>
        <strain evidence="4">DAOMC 238032</strain>
    </source>
</reference>
<feature type="region of interest" description="Disordered" evidence="1">
    <location>
        <begin position="229"/>
        <end position="308"/>
    </location>
</feature>
<evidence type="ECO:0000313" key="6">
    <source>
        <dbReference type="Proteomes" id="UP000836402"/>
    </source>
</evidence>
<comment type="caution">
    <text evidence="4">The sequence shown here is derived from an EMBL/GenBank/DDBJ whole genome shotgun (WGS) entry which is preliminary data.</text>
</comment>
<feature type="compositionally biased region" description="Low complexity" evidence="1">
    <location>
        <begin position="13"/>
        <end position="29"/>
    </location>
</feature>
<dbReference type="Proteomes" id="UP000836402">
    <property type="component" value="Unassembled WGS sequence"/>
</dbReference>
<dbReference type="PANTHER" id="PTHR28008">
    <property type="entry name" value="DOMAIN PROTEIN, PUTATIVE (AFU_ORTHOLOGUE AFUA_3G10980)-RELATED"/>
    <property type="match status" value="1"/>
</dbReference>
<reference evidence="4" key="1">
    <citation type="submission" date="2016-04" db="EMBL/GenBank/DDBJ databases">
        <authorList>
            <person name="Nguyen H.D."/>
            <person name="Kesanakurti P."/>
            <person name="Cullis J."/>
            <person name="Levesque C.A."/>
            <person name="Hambleton S."/>
        </authorList>
    </citation>
    <scope>NUCLEOTIDE SEQUENCE</scope>
    <source>
        <strain evidence="4">DAOMC 238032</strain>
    </source>
</reference>
<dbReference type="EMBL" id="LWDD02001540">
    <property type="protein sequence ID" value="KAE8247395.1"/>
    <property type="molecule type" value="Genomic_DNA"/>
</dbReference>
<sequence>MPRLGSGSGSGSGSPSAGPAAGAGASAQGGRTGSRQRDTLDTPKSRVQRLLLRSVPLRFPFYNPPRAGSGGTGGNNRGGAGAFVTSGEAGALPIRIRLAFVLLNVLDLTVLGLLGFHPHAQEYVFLNDKVLHFFGFFFATMLFYGIWDVDESARRIWFWRHFPLLLSAFTCFLMGSIGSEFVQALLPYKTFQWADILANMLGSGLGLFLSYHAERRYRARRELERLYQPLDANDDDDDDDEEDGDAFAMDLEFGIGDDDDDGNPWNEDEERRQTDRGGGKRDNDAHGGGVGPQATTEGRLRSSDADGR</sequence>
<keyword evidence="2" id="KW-0812">Transmembrane</keyword>
<feature type="transmembrane region" description="Helical" evidence="2">
    <location>
        <begin position="98"/>
        <end position="118"/>
    </location>
</feature>
<gene>
    <name evidence="4" type="ORF">A4X03_0g7052</name>
    <name evidence="3" type="ORF">JKIAZH3_G2451</name>
</gene>
<accession>A0A177VBD9</accession>
<evidence type="ECO:0000313" key="5">
    <source>
        <dbReference type="Proteomes" id="UP000077671"/>
    </source>
</evidence>
<keyword evidence="2" id="KW-0472">Membrane</keyword>
<feature type="transmembrane region" description="Helical" evidence="2">
    <location>
        <begin position="130"/>
        <end position="147"/>
    </location>
</feature>
<feature type="compositionally biased region" description="Basic and acidic residues" evidence="1">
    <location>
        <begin position="298"/>
        <end position="308"/>
    </location>
</feature>
<keyword evidence="6" id="KW-1185">Reference proteome</keyword>
<feature type="compositionally biased region" description="Acidic residues" evidence="1">
    <location>
        <begin position="232"/>
        <end position="245"/>
    </location>
</feature>
<feature type="transmembrane region" description="Helical" evidence="2">
    <location>
        <begin position="191"/>
        <end position="211"/>
    </location>
</feature>
<evidence type="ECO:0000256" key="1">
    <source>
        <dbReference type="SAM" id="MobiDB-lite"/>
    </source>
</evidence>
<dbReference type="PANTHER" id="PTHR28008:SF1">
    <property type="entry name" value="DOMAIN PROTEIN, PUTATIVE (AFU_ORTHOLOGUE AFUA_3G10980)-RELATED"/>
    <property type="match status" value="1"/>
</dbReference>
<feature type="compositionally biased region" description="Acidic residues" evidence="1">
    <location>
        <begin position="255"/>
        <end position="268"/>
    </location>
</feature>
<reference evidence="3" key="3">
    <citation type="submission" date="2020-10" db="EMBL/GenBank/DDBJ databases">
        <authorList>
            <person name="Sedaghatjoo S."/>
        </authorList>
    </citation>
    <scope>NUCLEOTIDE SEQUENCE</scope>
    <source>
        <strain evidence="3">AZH3</strain>
    </source>
</reference>
<evidence type="ECO:0000313" key="4">
    <source>
        <dbReference type="EMBL" id="KAE8247395.1"/>
    </source>
</evidence>